<sequence length="161" mass="17259" precursor="true">MTPRLLSNSNTISRGHRINVLRIVLAIAIAILMGILTLHTLLILLAITSIATGSEPLYLINKSVDGSEIMFTPAPLLFLLSAIPSIYTGAKYYRNGRRGAKALYGVVIVLVIIFVGAIVATVLPCAVVCPMGCGWGNVASCNASVEFGWLYVKTIYTCLCK</sequence>
<feature type="transmembrane region" description="Helical" evidence="1">
    <location>
        <begin position="70"/>
        <end position="90"/>
    </location>
</feature>
<dbReference type="EMBL" id="CP003321">
    <property type="protein sequence ID" value="AFL67175.1"/>
    <property type="molecule type" value="Genomic_DNA"/>
</dbReference>
<feature type="transmembrane region" description="Helical" evidence="1">
    <location>
        <begin position="102"/>
        <end position="123"/>
    </location>
</feature>
<dbReference type="Proteomes" id="UP000006175">
    <property type="component" value="Chromosome"/>
</dbReference>
<proteinExistence type="predicted"/>
<accession>I3XTA1</accession>
<evidence type="ECO:0000313" key="3">
    <source>
        <dbReference type="Proteomes" id="UP000006175"/>
    </source>
</evidence>
<protein>
    <submittedName>
        <fullName evidence="2">Uncharacterized protein</fullName>
    </submittedName>
</protein>
<reference evidence="2 3" key="1">
    <citation type="journal article" date="2012" name="J. Bacteriol.">
        <title>Complete Genome Sequence of Desulfurococcus fermentans, a Hyperthermophilic Cellulolytic Crenarchaeon Isolated from a Freshwater Hot Spring in Kamchatka, Russia.</title>
        <authorList>
            <person name="Susanti D."/>
            <person name="Johnson E.F."/>
            <person name="Rodriguez J.R."/>
            <person name="Anderson I."/>
            <person name="Perevalova A.A."/>
            <person name="Kyrpides N."/>
            <person name="Lucas S."/>
            <person name="Han J."/>
            <person name="Lapidus A."/>
            <person name="Cheng J.F."/>
            <person name="Goodwin L."/>
            <person name="Pitluck S."/>
            <person name="Mavrommatis K."/>
            <person name="Peters L."/>
            <person name="Land M.L."/>
            <person name="Hauser L."/>
            <person name="Gopalan V."/>
            <person name="Chan P.P."/>
            <person name="Lowe T.M."/>
            <person name="Atomi H."/>
            <person name="Bonch-Osmolovskaya E.A."/>
            <person name="Woyke T."/>
            <person name="Mukhopadhyay B."/>
        </authorList>
    </citation>
    <scope>NUCLEOTIDE SEQUENCE [LARGE SCALE GENOMIC DNA]</scope>
    <source>
        <strain evidence="2 3">DSM 16532</strain>
    </source>
</reference>
<dbReference type="AlphaFoldDB" id="I3XTA1"/>
<gene>
    <name evidence="2" type="ORF">Desfe_1307</name>
</gene>
<name>I3XTA1_DESAM</name>
<organism evidence="2 3">
    <name type="scientific">Desulfurococcus amylolyticus DSM 16532</name>
    <dbReference type="NCBI Taxonomy" id="768672"/>
    <lineage>
        <taxon>Archaea</taxon>
        <taxon>Thermoproteota</taxon>
        <taxon>Thermoprotei</taxon>
        <taxon>Desulfurococcales</taxon>
        <taxon>Desulfurococcaceae</taxon>
        <taxon>Desulfurococcus</taxon>
    </lineage>
</organism>
<dbReference type="HOGENOM" id="CLU_1639897_0_0_2"/>
<feature type="transmembrane region" description="Helical" evidence="1">
    <location>
        <begin position="20"/>
        <end position="50"/>
    </location>
</feature>
<keyword evidence="3" id="KW-1185">Reference proteome</keyword>
<keyword evidence="1" id="KW-1133">Transmembrane helix</keyword>
<evidence type="ECO:0000256" key="1">
    <source>
        <dbReference type="SAM" id="Phobius"/>
    </source>
</evidence>
<evidence type="ECO:0000313" key="2">
    <source>
        <dbReference type="EMBL" id="AFL67175.1"/>
    </source>
</evidence>
<dbReference type="KEGG" id="dfd:Desfe_1307"/>
<keyword evidence="1" id="KW-0812">Transmembrane</keyword>
<keyword evidence="1" id="KW-0472">Membrane</keyword>